<dbReference type="Pfam" id="PF19306">
    <property type="entry name" value="WHD_Lhr"/>
    <property type="match status" value="1"/>
</dbReference>
<dbReference type="InterPro" id="IPR011545">
    <property type="entry name" value="DEAD/DEAH_box_helicase_dom"/>
</dbReference>
<evidence type="ECO:0000259" key="11">
    <source>
        <dbReference type="PROSITE" id="PS51194"/>
    </source>
</evidence>
<accession>A0A7Y0ET55</accession>
<evidence type="ECO:0000256" key="7">
    <source>
        <dbReference type="ARBA" id="ARBA00023204"/>
    </source>
</evidence>
<dbReference type="SUPFAM" id="SSF52540">
    <property type="entry name" value="P-loop containing nucleoside triphosphate hydrolases"/>
    <property type="match status" value="1"/>
</dbReference>
<keyword evidence="8" id="KW-0413">Isomerase</keyword>
<dbReference type="InterPro" id="IPR055368">
    <property type="entry name" value="WH3_Lhr"/>
</dbReference>
<proteinExistence type="predicted"/>
<dbReference type="InterPro" id="IPR052511">
    <property type="entry name" value="ATP-dep_Helicase"/>
</dbReference>
<evidence type="ECO:0000259" key="10">
    <source>
        <dbReference type="PROSITE" id="PS51192"/>
    </source>
</evidence>
<gene>
    <name evidence="12" type="ORF">G1C98_0675</name>
</gene>
<keyword evidence="5" id="KW-0067">ATP-binding</keyword>
<feature type="region of interest" description="Disordered" evidence="9">
    <location>
        <begin position="1171"/>
        <end position="1194"/>
    </location>
</feature>
<dbReference type="InterPro" id="IPR027417">
    <property type="entry name" value="P-loop_NTPase"/>
</dbReference>
<dbReference type="PANTHER" id="PTHR47962">
    <property type="entry name" value="ATP-DEPENDENT HELICASE LHR-RELATED-RELATED"/>
    <property type="match status" value="1"/>
</dbReference>
<dbReference type="GO" id="GO:0003677">
    <property type="term" value="F:DNA binding"/>
    <property type="evidence" value="ECO:0007669"/>
    <property type="project" value="UniProtKB-KW"/>
</dbReference>
<evidence type="ECO:0000256" key="3">
    <source>
        <dbReference type="ARBA" id="ARBA00022801"/>
    </source>
</evidence>
<dbReference type="InterPro" id="IPR013701">
    <property type="entry name" value="Lhr-like_DEAD/DEAH_assoc"/>
</dbReference>
<dbReference type="SMART" id="SM00382">
    <property type="entry name" value="AAA"/>
    <property type="match status" value="1"/>
</dbReference>
<keyword evidence="2" id="KW-0227">DNA damage</keyword>
<protein>
    <submittedName>
        <fullName evidence="12">DEAD/DEAH box helicase</fullName>
    </submittedName>
</protein>
<dbReference type="PROSITE" id="PS51192">
    <property type="entry name" value="HELICASE_ATP_BIND_1"/>
    <property type="match status" value="1"/>
</dbReference>
<dbReference type="Pfam" id="PF08494">
    <property type="entry name" value="DEAD_assoc"/>
    <property type="match status" value="1"/>
</dbReference>
<dbReference type="GO" id="GO:0016887">
    <property type="term" value="F:ATP hydrolysis activity"/>
    <property type="evidence" value="ECO:0007669"/>
    <property type="project" value="TreeGrafter"/>
</dbReference>
<keyword evidence="6" id="KW-0238">DNA-binding</keyword>
<evidence type="ECO:0000256" key="6">
    <source>
        <dbReference type="ARBA" id="ARBA00023125"/>
    </source>
</evidence>
<organism evidence="12 13">
    <name type="scientific">Bifidobacterium erythrocebi</name>
    <dbReference type="NCBI Taxonomy" id="2675325"/>
    <lineage>
        <taxon>Bacteria</taxon>
        <taxon>Bacillati</taxon>
        <taxon>Actinomycetota</taxon>
        <taxon>Actinomycetes</taxon>
        <taxon>Bifidobacteriales</taxon>
        <taxon>Bifidobacteriaceae</taxon>
        <taxon>Bifidobacterium</taxon>
    </lineage>
</organism>
<dbReference type="SMART" id="SM00487">
    <property type="entry name" value="DEXDc"/>
    <property type="match status" value="1"/>
</dbReference>
<evidence type="ECO:0000256" key="8">
    <source>
        <dbReference type="ARBA" id="ARBA00023235"/>
    </source>
</evidence>
<feature type="region of interest" description="Disordered" evidence="9">
    <location>
        <begin position="1276"/>
        <end position="1297"/>
    </location>
</feature>
<evidence type="ECO:0000256" key="4">
    <source>
        <dbReference type="ARBA" id="ARBA00022806"/>
    </source>
</evidence>
<evidence type="ECO:0000256" key="1">
    <source>
        <dbReference type="ARBA" id="ARBA00022741"/>
    </source>
</evidence>
<dbReference type="GO" id="GO:0005524">
    <property type="term" value="F:ATP binding"/>
    <property type="evidence" value="ECO:0007669"/>
    <property type="project" value="UniProtKB-KW"/>
</dbReference>
<evidence type="ECO:0000313" key="12">
    <source>
        <dbReference type="EMBL" id="NMM95939.1"/>
    </source>
</evidence>
<keyword evidence="13" id="KW-1185">Reference proteome</keyword>
<dbReference type="Pfam" id="PF00271">
    <property type="entry name" value="Helicase_C"/>
    <property type="match status" value="1"/>
</dbReference>
<dbReference type="PROSITE" id="PS51194">
    <property type="entry name" value="HELICASE_CTER"/>
    <property type="match status" value="1"/>
</dbReference>
<keyword evidence="4 12" id="KW-0347">Helicase</keyword>
<dbReference type="GO" id="GO:0004386">
    <property type="term" value="F:helicase activity"/>
    <property type="evidence" value="ECO:0007669"/>
    <property type="project" value="UniProtKB-KW"/>
</dbReference>
<dbReference type="CDD" id="cd18796">
    <property type="entry name" value="SF2_C_LHR"/>
    <property type="match status" value="1"/>
</dbReference>
<dbReference type="EMBL" id="JAAIIF010000007">
    <property type="protein sequence ID" value="NMM95939.1"/>
    <property type="molecule type" value="Genomic_DNA"/>
</dbReference>
<feature type="domain" description="Helicase C-terminal" evidence="11">
    <location>
        <begin position="274"/>
        <end position="468"/>
    </location>
</feature>
<evidence type="ECO:0000256" key="2">
    <source>
        <dbReference type="ARBA" id="ARBA00022763"/>
    </source>
</evidence>
<dbReference type="InterPro" id="IPR014001">
    <property type="entry name" value="Helicase_ATP-bd"/>
</dbReference>
<keyword evidence="7" id="KW-0234">DNA repair</keyword>
<keyword evidence="3" id="KW-0378">Hydrolase</keyword>
<dbReference type="Gene3D" id="3.40.50.300">
    <property type="entry name" value="P-loop containing nucleotide triphosphate hydrolases"/>
    <property type="match status" value="2"/>
</dbReference>
<dbReference type="CDD" id="cd17922">
    <property type="entry name" value="DEXHc_LHR-like"/>
    <property type="match status" value="1"/>
</dbReference>
<dbReference type="GO" id="GO:0006281">
    <property type="term" value="P:DNA repair"/>
    <property type="evidence" value="ECO:0007669"/>
    <property type="project" value="UniProtKB-KW"/>
</dbReference>
<evidence type="ECO:0000313" key="13">
    <source>
        <dbReference type="Proteomes" id="UP000529710"/>
    </source>
</evidence>
<name>A0A7Y0ET55_9BIFI</name>
<feature type="domain" description="Helicase ATP-binding" evidence="10">
    <location>
        <begin position="31"/>
        <end position="236"/>
    </location>
</feature>
<dbReference type="PANTHER" id="PTHR47962:SF5">
    <property type="entry name" value="ATP-DEPENDENT HELICASE LHR-RELATED"/>
    <property type="match status" value="1"/>
</dbReference>
<evidence type="ECO:0000256" key="9">
    <source>
        <dbReference type="SAM" id="MobiDB-lite"/>
    </source>
</evidence>
<comment type="caution">
    <text evidence="12">The sequence shown here is derived from an EMBL/GenBank/DDBJ whole genome shotgun (WGS) entry which is preliminary data.</text>
</comment>
<evidence type="ECO:0000256" key="5">
    <source>
        <dbReference type="ARBA" id="ARBA00022840"/>
    </source>
</evidence>
<dbReference type="RefSeq" id="WP_169079283.1">
    <property type="nucleotide sequence ID" value="NZ_JAAIIF010000007.1"/>
</dbReference>
<keyword evidence="1" id="KW-0547">Nucleotide-binding</keyword>
<dbReference type="InterPro" id="IPR003593">
    <property type="entry name" value="AAA+_ATPase"/>
</dbReference>
<reference evidence="12 13" key="1">
    <citation type="submission" date="2020-02" db="EMBL/GenBank/DDBJ databases">
        <title>Characterization of phylogenetic diversity of novel bifidobacterial species isolated in Czech ZOOs.</title>
        <authorList>
            <person name="Lugli G.A."/>
            <person name="Vera N.B."/>
            <person name="Ventura M."/>
        </authorList>
    </citation>
    <scope>NUCLEOTIDE SEQUENCE [LARGE SCALE GENOMIC DNA]</scope>
    <source>
        <strain evidence="12 13">DSM 109960</strain>
    </source>
</reference>
<dbReference type="InterPro" id="IPR055367">
    <property type="entry name" value="WH4_Lhr"/>
</dbReference>
<dbReference type="SMART" id="SM00490">
    <property type="entry name" value="HELICc"/>
    <property type="match status" value="1"/>
</dbReference>
<dbReference type="Proteomes" id="UP000529710">
    <property type="component" value="Unassembled WGS sequence"/>
</dbReference>
<dbReference type="Pfam" id="PF23235">
    <property type="entry name" value="WHD_3rd_Lhr"/>
    <property type="match status" value="1"/>
</dbReference>
<dbReference type="Pfam" id="PF00270">
    <property type="entry name" value="DEAD"/>
    <property type="match status" value="1"/>
</dbReference>
<feature type="compositionally biased region" description="Basic and acidic residues" evidence="9">
    <location>
        <begin position="320"/>
        <end position="329"/>
    </location>
</feature>
<dbReference type="InterPro" id="IPR045628">
    <property type="entry name" value="Lhr_WH_dom"/>
</dbReference>
<dbReference type="InterPro" id="IPR001650">
    <property type="entry name" value="Helicase_C-like"/>
</dbReference>
<dbReference type="Pfam" id="PF23234">
    <property type="entry name" value="WHD_4th_Lhr"/>
    <property type="match status" value="1"/>
</dbReference>
<sequence length="1551" mass="168350">MYECLDLFSEPTKAWFVGAFGAPTEAQRQAWPAIRSGENTLVVAPTGSGKTLCAFLSAIDRLMAAKAKQAPEEEPKGSKSGGKAHGVTVLYISPLKALGVDVAKNLETPLNGIREQYAEQYGRAPEITVATRSGDTTPQERRRIVNHPPDILVTTPESLFLLLTSKARRILRAVGTVIVDEVHAVAGTKRGAHLALSLERLDRLTERPAQRIGLSATVSPVGEVARFLGGAQPVRVVDPGVRPNMELKVVEPLANMLDTSATGGSVWPAIERSVLDQILAHTTTLVFVNSRGLAEKLTARLNDLYAEQQESQGCDQPAQGDRDAGSPEGRERFARHYDSVVGSTTMLVGFHHEGNVIAMAHHGSVSKDRRKQIEEDLKQGRLRCVVATSSLELGIDMGSVDLVIQIAPPLSVSSGLQRVGRADHKVGGVSHALFYPVTRQQIVGMAASIESMMATDLEPLHMPNNPLDVLAQQTVAAAAMDDLNVDEWYTEVRRAAPFRDLDRSVFDSVMGMMTGAYNSEDFSAFRPPLQYNEEAGIISARPGAQRLAVTSGGTIPDRGMYTVVLPEGEAGTSPRKVGELDEEMVYESRVGDVITLGTSSWQIQEITRDRVVVVPAPGRTARLPFWHGDGEGRDYGFGLAQGKFLADMAKGLRTQGQSANASDAEGNAPEFAEGTVERLQRDGLDDNAVGNMAAIIAEQLESTQAIPSDRHVVVERCRDEGGDWRVIIHAPYGRRVHAPWAMAITVRIRQRYGFDCQAYAADDGIVMRLPDGYDDLPIRGLVLFDADELQRIIETQIGETVLYMARFRECAARSLFLPRTSPGKRVPLWQQRLRAAQLLNAARTRKNFPLLLETARECLQDVYDLPALRQVMTGLNAGTIAMSETTTETPSPFAENLLFGFVGSVMYQYDVPQAERSSQLLSMDPEVLERLLGGTDMSRLLDGEVIAQVERELAGRTFWNDLPADDVAGRVARYAKTHGPFTADRMIADLGVDAEQGVRLLNDMHAKGELMRGHFNDAAAESQGDAKPGESDGQACQWLHREVFQRIRARSLAKARKAIKPVRQRDYQAFLFDRQGVGSVGGERHHGTDGLMRVIEQLEGVYLNASVWESAVFPARVNGYQPQMLDELLAEGDVVWVGEKTGATAAKEPGRIAFYPADSLLLDGLTNNSFDTGASSRSDSEDAVDSGGSMSDDDTLSVPQAILQALDGGGAFPARQLSAGAKELWQSHAPVTVDIVTGELVFPSWDERQFEEALWALAWNGRITNSSFAPVRALVRGNGSKPRQSASRSASRRRASMRVHGHVAIPAYMTGLWSLVGLPHDQYDNDGGVGQAESPEQRAVALVEALLDRYGVVASPLLEGERVAGGFSALYPVLERMERHGTVVRGMFVEGFGAAQFADAATVDALRSHAWGDGPCVALDATDPANLTGVAIAWPQPCTSGEQETPQLQGSSKAAHGITPARRAGCLTVLAQGIPVLFAMPRSHRILAFTDDETALRRACGELGNVLRRQPSGSVTFTEMNGMPLTRRNGFVRLLHAGGFTPCPQGMRLYG</sequence>
<feature type="region of interest" description="Disordered" evidence="9">
    <location>
        <begin position="308"/>
        <end position="329"/>
    </location>
</feature>